<dbReference type="PROSITE" id="PS01153">
    <property type="entry name" value="NOL1_NOP2_SUN"/>
    <property type="match status" value="1"/>
</dbReference>
<keyword evidence="10" id="KW-1185">Reference proteome</keyword>
<dbReference type="Gene3D" id="1.10.940.10">
    <property type="entry name" value="NusB-like"/>
    <property type="match status" value="1"/>
</dbReference>
<evidence type="ECO:0000256" key="6">
    <source>
        <dbReference type="PROSITE-ProRule" id="PRU01023"/>
    </source>
</evidence>
<dbReference type="CDD" id="cd02440">
    <property type="entry name" value="AdoMet_MTases"/>
    <property type="match status" value="1"/>
</dbReference>
<protein>
    <submittedName>
        <fullName evidence="9">rRNA small subunit methyltransferase B</fullName>
    </submittedName>
</protein>
<name>A0A3N3ZUL6_9MICC</name>
<dbReference type="Gene3D" id="3.40.50.150">
    <property type="entry name" value="Vaccinia Virus protein VP39"/>
    <property type="match status" value="1"/>
</dbReference>
<keyword evidence="5 6" id="KW-0694">RNA-binding</keyword>
<dbReference type="SUPFAM" id="SSF53335">
    <property type="entry name" value="S-adenosyl-L-methionine-dependent methyltransferases"/>
    <property type="match status" value="1"/>
</dbReference>
<evidence type="ECO:0000256" key="2">
    <source>
        <dbReference type="ARBA" id="ARBA00022603"/>
    </source>
</evidence>
<dbReference type="Proteomes" id="UP000270616">
    <property type="component" value="Unassembled WGS sequence"/>
</dbReference>
<gene>
    <name evidence="9" type="ORF">EDL96_04890</name>
</gene>
<evidence type="ECO:0000256" key="1">
    <source>
        <dbReference type="ARBA" id="ARBA00007494"/>
    </source>
</evidence>
<dbReference type="PANTHER" id="PTHR22807:SF53">
    <property type="entry name" value="RIBOSOMAL RNA SMALL SUBUNIT METHYLTRANSFERASE B-RELATED"/>
    <property type="match status" value="1"/>
</dbReference>
<comment type="caution">
    <text evidence="9">The sequence shown here is derived from an EMBL/GenBank/DDBJ whole genome shotgun (WGS) entry which is preliminary data.</text>
</comment>
<feature type="binding site" evidence="6">
    <location>
        <begin position="320"/>
        <end position="326"/>
    </location>
    <ligand>
        <name>S-adenosyl-L-methionine</name>
        <dbReference type="ChEBI" id="CHEBI:59789"/>
    </ligand>
</feature>
<evidence type="ECO:0000313" key="9">
    <source>
        <dbReference type="EMBL" id="ROZ63697.1"/>
    </source>
</evidence>
<feature type="domain" description="SAM-dependent MTase RsmB/NOP-type" evidence="8">
    <location>
        <begin position="219"/>
        <end position="533"/>
    </location>
</feature>
<dbReference type="InterPro" id="IPR006027">
    <property type="entry name" value="NusB_RsmB_TIM44"/>
</dbReference>
<dbReference type="Pfam" id="PF01029">
    <property type="entry name" value="NusB"/>
    <property type="match status" value="1"/>
</dbReference>
<accession>A0A3N3ZUL6</accession>
<evidence type="ECO:0000259" key="8">
    <source>
        <dbReference type="PROSITE" id="PS51686"/>
    </source>
</evidence>
<reference evidence="9 10" key="1">
    <citation type="submission" date="2018-10" db="EMBL/GenBank/DDBJ databases">
        <title>Kocuria sp. M5W7-7, whole genome shotgun sequence.</title>
        <authorList>
            <person name="Tuo L."/>
        </authorList>
    </citation>
    <scope>NUCLEOTIDE SEQUENCE [LARGE SCALE GENOMIC DNA]</scope>
    <source>
        <strain evidence="9 10">M5W7-7</strain>
    </source>
</reference>
<feature type="binding site" evidence="6">
    <location>
        <position position="396"/>
    </location>
    <ligand>
        <name>S-adenosyl-L-methionine</name>
        <dbReference type="ChEBI" id="CHEBI:59789"/>
    </ligand>
</feature>
<feature type="active site" description="Nucleophile" evidence="6">
    <location>
        <position position="449"/>
    </location>
</feature>
<proteinExistence type="inferred from homology"/>
<sequence>MSQERRNPGRTGGNRGSDGRRGGDRDRRDERGRQRNRRSVGQRKFSASAPSQRTRATDPARLAAFRTLRAVTSDDAYGNLVLPEQIRRLGLNKRDAALATELAYGALRQQGTWDAVLARCVDRPLAKIDPPVLDALRLGTHQLLAMRIPDHAAIDQTVGLTRAEIGAGPSGLVNAVLRKVMAKDLESWLTELTQGQGEIDRLSVETSHPAWIVRALKQALAIHGRPASELPELLRADNEAPKVHLVALPGLADLSGALEQGAIPSPLVPGAAVSGGGDLHRLADVQDGTVRVQDSGSQLVARSMVAAEPVQSGERWLDLCAGPGGKAALLAAEAARHGAHLLANEVAEHRAGLVRQALETVPEQAWSIRVGDGREITAEDAQNSTGQTGFDRILVDAPCTGLGALRRRPESRWRRTPQDLAELTVLQTQLLATAADALKPGGLLVYATCSPHAAETAVAVDDLLRTRTDLTLVDAGPAARAAALPGALDGEADPTKAYAGPNSGRADAGATTLQLWPHVHGTDAMFVAHFRKRPVAKTDQA</sequence>
<dbReference type="PROSITE" id="PS51686">
    <property type="entry name" value="SAM_MT_RSMB_NOP"/>
    <property type="match status" value="1"/>
</dbReference>
<feature type="compositionally biased region" description="Basic and acidic residues" evidence="7">
    <location>
        <begin position="17"/>
        <end position="33"/>
    </location>
</feature>
<evidence type="ECO:0000256" key="7">
    <source>
        <dbReference type="SAM" id="MobiDB-lite"/>
    </source>
</evidence>
<dbReference type="InterPro" id="IPR001678">
    <property type="entry name" value="MeTrfase_RsmB-F_NOP2_dom"/>
</dbReference>
<dbReference type="EMBL" id="RKMF01000005">
    <property type="protein sequence ID" value="ROZ63697.1"/>
    <property type="molecule type" value="Genomic_DNA"/>
</dbReference>
<organism evidence="9 10">
    <name type="scientific">Kocuria soli</name>
    <dbReference type="NCBI Taxonomy" id="2485125"/>
    <lineage>
        <taxon>Bacteria</taxon>
        <taxon>Bacillati</taxon>
        <taxon>Actinomycetota</taxon>
        <taxon>Actinomycetes</taxon>
        <taxon>Micrococcales</taxon>
        <taxon>Micrococcaceae</taxon>
        <taxon>Kocuria</taxon>
    </lineage>
</organism>
<keyword evidence="3 6" id="KW-0808">Transferase</keyword>
<dbReference type="RefSeq" id="WP_123824695.1">
    <property type="nucleotide sequence ID" value="NZ_RKMF01000005.1"/>
</dbReference>
<dbReference type="PRINTS" id="PR02008">
    <property type="entry name" value="RCMTFAMILY"/>
</dbReference>
<dbReference type="GO" id="GO:0008173">
    <property type="term" value="F:RNA methyltransferase activity"/>
    <property type="evidence" value="ECO:0007669"/>
    <property type="project" value="InterPro"/>
</dbReference>
<dbReference type="GO" id="GO:0006355">
    <property type="term" value="P:regulation of DNA-templated transcription"/>
    <property type="evidence" value="ECO:0007669"/>
    <property type="project" value="InterPro"/>
</dbReference>
<dbReference type="SUPFAM" id="SSF48013">
    <property type="entry name" value="NusB-like"/>
    <property type="match status" value="1"/>
</dbReference>
<feature type="binding site" evidence="6">
    <location>
        <position position="345"/>
    </location>
    <ligand>
        <name>S-adenosyl-L-methionine</name>
        <dbReference type="ChEBI" id="CHEBI:59789"/>
    </ligand>
</feature>
<dbReference type="Pfam" id="PF01189">
    <property type="entry name" value="Methyltr_RsmB-F"/>
    <property type="match status" value="1"/>
</dbReference>
<feature type="region of interest" description="Disordered" evidence="7">
    <location>
        <begin position="1"/>
        <end position="60"/>
    </location>
</feature>
<keyword evidence="4 6" id="KW-0949">S-adenosyl-L-methionine</keyword>
<dbReference type="InterPro" id="IPR049560">
    <property type="entry name" value="MeTrfase_RsmB-F_NOP2_cat"/>
</dbReference>
<dbReference type="PANTHER" id="PTHR22807">
    <property type="entry name" value="NOP2 YEAST -RELATED NOL1/NOP2/FMU SUN DOMAIN-CONTAINING"/>
    <property type="match status" value="1"/>
</dbReference>
<dbReference type="GO" id="GO:0003723">
    <property type="term" value="F:RNA binding"/>
    <property type="evidence" value="ECO:0007669"/>
    <property type="project" value="UniProtKB-UniRule"/>
</dbReference>
<dbReference type="OrthoDB" id="9810297at2"/>
<evidence type="ECO:0000256" key="5">
    <source>
        <dbReference type="ARBA" id="ARBA00022884"/>
    </source>
</evidence>
<feature type="binding site" evidence="6">
    <location>
        <position position="372"/>
    </location>
    <ligand>
        <name>S-adenosyl-L-methionine</name>
        <dbReference type="ChEBI" id="CHEBI:59789"/>
    </ligand>
</feature>
<dbReference type="GO" id="GO:0001510">
    <property type="term" value="P:RNA methylation"/>
    <property type="evidence" value="ECO:0007669"/>
    <property type="project" value="InterPro"/>
</dbReference>
<comment type="similarity">
    <text evidence="1 6">Belongs to the class I-like SAM-binding methyltransferase superfamily. RsmB/NOP family.</text>
</comment>
<dbReference type="InterPro" id="IPR029063">
    <property type="entry name" value="SAM-dependent_MTases_sf"/>
</dbReference>
<dbReference type="AlphaFoldDB" id="A0A3N3ZUL6"/>
<evidence type="ECO:0000313" key="10">
    <source>
        <dbReference type="Proteomes" id="UP000270616"/>
    </source>
</evidence>
<evidence type="ECO:0000256" key="3">
    <source>
        <dbReference type="ARBA" id="ARBA00022679"/>
    </source>
</evidence>
<dbReference type="InterPro" id="IPR018314">
    <property type="entry name" value="RsmB/NOL1/NOP2-like_CS"/>
</dbReference>
<dbReference type="InterPro" id="IPR023267">
    <property type="entry name" value="RCMT"/>
</dbReference>
<dbReference type="InterPro" id="IPR035926">
    <property type="entry name" value="NusB-like_sf"/>
</dbReference>
<keyword evidence="2 6" id="KW-0489">Methyltransferase</keyword>
<evidence type="ECO:0000256" key="4">
    <source>
        <dbReference type="ARBA" id="ARBA00022691"/>
    </source>
</evidence>